<dbReference type="SUPFAM" id="SSF50199">
    <property type="entry name" value="Staphylococcal nuclease"/>
    <property type="match status" value="1"/>
</dbReference>
<evidence type="ECO:0000259" key="4">
    <source>
        <dbReference type="PROSITE" id="PS50830"/>
    </source>
</evidence>
<dbReference type="RefSeq" id="WP_080807697.1">
    <property type="nucleotide sequence ID" value="NZ_CP021983.2"/>
</dbReference>
<dbReference type="EMBL" id="CP021983">
    <property type="protein sequence ID" value="ASC71859.1"/>
    <property type="molecule type" value="Genomic_DNA"/>
</dbReference>
<dbReference type="Gene3D" id="2.40.50.90">
    <property type="match status" value="1"/>
</dbReference>
<dbReference type="EC" id="3.1.31.1" evidence="5"/>
<dbReference type="Proteomes" id="UP000191901">
    <property type="component" value="Chromosome"/>
</dbReference>
<keyword evidence="2" id="KW-0255">Endonuclease</keyword>
<gene>
    <name evidence="5" type="primary">nuc</name>
    <name evidence="5" type="ORF">XM38_028130</name>
</gene>
<name>A0A1Z3HNJ0_9CYAN</name>
<proteinExistence type="predicted"/>
<dbReference type="KEGG" id="hhg:XM38_028130"/>
<dbReference type="PROSITE" id="PS50830">
    <property type="entry name" value="TNASE_3"/>
    <property type="match status" value="1"/>
</dbReference>
<accession>A0A1Z3HNJ0</accession>
<sequence length="144" mass="16668">MALPRHSFHLNVIKDGDTLIASGNNITESVRLYGIDCPELAQAPYGEAARQRIQKLLEPYDTIEVIEVDRDRHGRLVGEVWVEDGCINTQLLAEGHAVAYGRHLKGEFRDRYVQAEAIARKARLNFWQQPRPEMPWDYRQRHPH</sequence>
<keyword evidence="6" id="KW-1185">Reference proteome</keyword>
<dbReference type="AlphaFoldDB" id="A0A1Z3HNJ0"/>
<evidence type="ECO:0000313" key="5">
    <source>
        <dbReference type="EMBL" id="ASC71859.1"/>
    </source>
</evidence>
<organism evidence="5 6">
    <name type="scientific">Halomicronema hongdechloris C2206</name>
    <dbReference type="NCBI Taxonomy" id="1641165"/>
    <lineage>
        <taxon>Bacteria</taxon>
        <taxon>Bacillati</taxon>
        <taxon>Cyanobacteriota</taxon>
        <taxon>Cyanophyceae</taxon>
        <taxon>Nodosilineales</taxon>
        <taxon>Nodosilineaceae</taxon>
        <taxon>Halomicronema</taxon>
    </lineage>
</organism>
<evidence type="ECO:0000256" key="2">
    <source>
        <dbReference type="ARBA" id="ARBA00022759"/>
    </source>
</evidence>
<evidence type="ECO:0000256" key="3">
    <source>
        <dbReference type="ARBA" id="ARBA00022801"/>
    </source>
</evidence>
<dbReference type="Pfam" id="PF00565">
    <property type="entry name" value="SNase"/>
    <property type="match status" value="1"/>
</dbReference>
<keyword evidence="1" id="KW-0540">Nuclease</keyword>
<dbReference type="PANTHER" id="PTHR12302">
    <property type="entry name" value="EBNA2 BINDING PROTEIN P100"/>
    <property type="match status" value="1"/>
</dbReference>
<feature type="domain" description="TNase-like" evidence="4">
    <location>
        <begin position="13"/>
        <end position="129"/>
    </location>
</feature>
<keyword evidence="3 5" id="KW-0378">Hydrolase</keyword>
<evidence type="ECO:0000256" key="1">
    <source>
        <dbReference type="ARBA" id="ARBA00022722"/>
    </source>
</evidence>
<evidence type="ECO:0000313" key="6">
    <source>
        <dbReference type="Proteomes" id="UP000191901"/>
    </source>
</evidence>
<dbReference type="InterPro" id="IPR035437">
    <property type="entry name" value="SNase_OB-fold_sf"/>
</dbReference>
<protein>
    <submittedName>
        <fullName evidence="5">Micrococcal nuclease</fullName>
        <ecNumber evidence="5">3.1.31.1</ecNumber>
    </submittedName>
</protein>
<dbReference type="GO" id="GO:1990599">
    <property type="term" value="F:3' overhang single-stranded DNA endodeoxyribonuclease activity"/>
    <property type="evidence" value="ECO:0007669"/>
    <property type="project" value="UniProtKB-EC"/>
</dbReference>
<dbReference type="InterPro" id="IPR016071">
    <property type="entry name" value="Staphylococal_nuclease_OB-fold"/>
</dbReference>
<dbReference type="PANTHER" id="PTHR12302:SF3">
    <property type="entry name" value="SERINE_THREONINE-PROTEIN KINASE 31"/>
    <property type="match status" value="1"/>
</dbReference>
<reference evidence="5 6" key="1">
    <citation type="journal article" date="2016" name="Biochim. Biophys. Acta">
        <title>Characterization of red-shifted phycobilisomes isolated from the chlorophyll f-containing cyanobacterium Halomicronema hongdechloris.</title>
        <authorList>
            <person name="Li Y."/>
            <person name="Lin Y."/>
            <person name="Garvey C.J."/>
            <person name="Birch D."/>
            <person name="Corkery R.W."/>
            <person name="Loughlin P.C."/>
            <person name="Scheer H."/>
            <person name="Willows R.D."/>
            <person name="Chen M."/>
        </authorList>
    </citation>
    <scope>NUCLEOTIDE SEQUENCE [LARGE SCALE GENOMIC DNA]</scope>
    <source>
        <strain evidence="5 6">C2206</strain>
    </source>
</reference>
<dbReference type="STRING" id="1641165.XM38_08545"/>
<dbReference type="OrthoDB" id="9811262at2"/>
<dbReference type="SMART" id="SM00318">
    <property type="entry name" value="SNc"/>
    <property type="match status" value="1"/>
</dbReference>